<dbReference type="RefSeq" id="XP_002620401.1">
    <property type="nucleotide sequence ID" value="XM_002620355.2"/>
</dbReference>
<dbReference type="KEGG" id="bgh:BDBG_09223"/>
<organism evidence="11 12">
    <name type="scientific">Blastomyces gilchristii (strain SLH14081)</name>
    <name type="common">Blastomyces dermatitidis</name>
    <dbReference type="NCBI Taxonomy" id="559298"/>
    <lineage>
        <taxon>Eukaryota</taxon>
        <taxon>Fungi</taxon>
        <taxon>Dikarya</taxon>
        <taxon>Ascomycota</taxon>
        <taxon>Pezizomycotina</taxon>
        <taxon>Eurotiomycetes</taxon>
        <taxon>Eurotiomycetidae</taxon>
        <taxon>Onygenales</taxon>
        <taxon>Ajellomycetaceae</taxon>
        <taxon>Blastomyces</taxon>
    </lineage>
</organism>
<evidence type="ECO:0000256" key="1">
    <source>
        <dbReference type="ARBA" id="ARBA00004443"/>
    </source>
</evidence>
<evidence type="ECO:0000256" key="2">
    <source>
        <dbReference type="ARBA" id="ARBA00010261"/>
    </source>
</evidence>
<proteinExistence type="inferred from homology"/>
<dbReference type="Proteomes" id="UP000002038">
    <property type="component" value="Unassembled WGS sequence"/>
</dbReference>
<name>A0A179V269_BLAGS</name>
<feature type="coiled-coil region" evidence="9">
    <location>
        <begin position="125"/>
        <end position="152"/>
    </location>
</feature>
<dbReference type="InterPro" id="IPR006806">
    <property type="entry name" value="NDUFA5"/>
</dbReference>
<protein>
    <submittedName>
        <fullName evidence="11">NADH dehydrogenase (Ubiquinone) 1 alpha subcomplex 5</fullName>
    </submittedName>
</protein>
<dbReference type="Pfam" id="PF04716">
    <property type="entry name" value="ETC_C1_NDUFA5"/>
    <property type="match status" value="1"/>
</dbReference>
<dbReference type="OrthoDB" id="286811at2759"/>
<dbReference type="GO" id="GO:0022904">
    <property type="term" value="P:respiratory electron transport chain"/>
    <property type="evidence" value="ECO:0007669"/>
    <property type="project" value="InterPro"/>
</dbReference>
<gene>
    <name evidence="11" type="ORF">BDBG_09223</name>
</gene>
<comment type="subcellular location">
    <subcellularLocation>
        <location evidence="1">Mitochondrion inner membrane</location>
        <topology evidence="1">Peripheral membrane protein</topology>
        <orientation evidence="1">Matrix side</orientation>
    </subcellularLocation>
</comment>
<evidence type="ECO:0000313" key="11">
    <source>
        <dbReference type="EMBL" id="OAT14143.1"/>
    </source>
</evidence>
<dbReference type="VEuPathDB" id="FungiDB:BDBG_09223"/>
<keyword evidence="7" id="KW-0496">Mitochondrion</keyword>
<evidence type="ECO:0000256" key="8">
    <source>
        <dbReference type="ARBA" id="ARBA00023136"/>
    </source>
</evidence>
<dbReference type="PANTHER" id="PTHR12653:SF0">
    <property type="entry name" value="NADH DEHYDROGENASE [UBIQUINONE] 1 ALPHA SUBCOMPLEX SUBUNIT 5"/>
    <property type="match status" value="1"/>
</dbReference>
<keyword evidence="3" id="KW-0813">Transport</keyword>
<evidence type="ECO:0000256" key="3">
    <source>
        <dbReference type="ARBA" id="ARBA00022448"/>
    </source>
</evidence>
<evidence type="ECO:0000256" key="4">
    <source>
        <dbReference type="ARBA" id="ARBA00022660"/>
    </source>
</evidence>
<keyword evidence="4" id="KW-0679">Respiratory chain</keyword>
<keyword evidence="12" id="KW-1185">Reference proteome</keyword>
<dbReference type="STRING" id="559298.A0A179V269"/>
<dbReference type="PANTHER" id="PTHR12653">
    <property type="entry name" value="NADH-UBIQUINONE OXIDOREDUCTASE 13 KD-B SUBUNIT"/>
    <property type="match status" value="1"/>
</dbReference>
<evidence type="ECO:0000256" key="7">
    <source>
        <dbReference type="ARBA" id="ARBA00023128"/>
    </source>
</evidence>
<dbReference type="EMBL" id="GG657484">
    <property type="protein sequence ID" value="OAT14143.1"/>
    <property type="molecule type" value="Genomic_DNA"/>
</dbReference>
<reference evidence="12" key="1">
    <citation type="journal article" date="2015" name="PLoS Genet.">
        <title>The dynamic genome and transcriptome of the human fungal pathogen Blastomyces and close relative Emmonsia.</title>
        <authorList>
            <person name="Munoz J.F."/>
            <person name="Gauthier G.M."/>
            <person name="Desjardins C.A."/>
            <person name="Gallo J.E."/>
            <person name="Holder J."/>
            <person name="Sullivan T.D."/>
            <person name="Marty A.J."/>
            <person name="Carmen J.C."/>
            <person name="Chen Z."/>
            <person name="Ding L."/>
            <person name="Gujja S."/>
            <person name="Magrini V."/>
            <person name="Misas E."/>
            <person name="Mitreva M."/>
            <person name="Priest M."/>
            <person name="Saif S."/>
            <person name="Whiston E.A."/>
            <person name="Young S."/>
            <person name="Zeng Q."/>
            <person name="Goldman W.E."/>
            <person name="Mardis E.R."/>
            <person name="Taylor J.W."/>
            <person name="McEwen J.G."/>
            <person name="Clay O.K."/>
            <person name="Klein B.S."/>
            <person name="Cuomo C.A."/>
        </authorList>
    </citation>
    <scope>NUCLEOTIDE SEQUENCE [LARGE SCALE GENOMIC DNA]</scope>
    <source>
        <strain evidence="12">SLH14081</strain>
    </source>
</reference>
<accession>A0A179V269</accession>
<evidence type="ECO:0000256" key="9">
    <source>
        <dbReference type="SAM" id="Coils"/>
    </source>
</evidence>
<keyword evidence="9" id="KW-0175">Coiled coil</keyword>
<dbReference type="GO" id="GO:0005743">
    <property type="term" value="C:mitochondrial inner membrane"/>
    <property type="evidence" value="ECO:0007669"/>
    <property type="project" value="UniProtKB-SubCell"/>
</dbReference>
<evidence type="ECO:0000256" key="6">
    <source>
        <dbReference type="ARBA" id="ARBA00022982"/>
    </source>
</evidence>
<dbReference type="GeneID" id="8501076"/>
<keyword evidence="5" id="KW-0999">Mitochondrion inner membrane</keyword>
<comment type="similarity">
    <text evidence="2">Belongs to the complex I NDUFA5 subunit family.</text>
</comment>
<feature type="region of interest" description="Disordered" evidence="10">
    <location>
        <begin position="160"/>
        <end position="183"/>
    </location>
</feature>
<keyword evidence="6" id="KW-0249">Electron transport</keyword>
<dbReference type="AlphaFoldDB" id="A0A179V269"/>
<evidence type="ECO:0000313" key="12">
    <source>
        <dbReference type="Proteomes" id="UP000002038"/>
    </source>
</evidence>
<sequence length="255" mass="28877">MRSSLRLLANVKSARYLQPHAPTGLTGLTTHPRPRQALLILYTNTLNKLQNIPESSVYRQATEALTKHRLKIVESTKPPGYDKWHQEVQQKVAANPDLVKAMSTPSGGLAAVYTPLGGRVSELEKRHYAENMENALRQIKEEEEQFEKLPERVKPAVTRWSKEKQETEQLENKEEPAAAEPRIDLYDEPALEAAQISEIENQIGAGLIEEVIEVAEGELKLVDDMIKFKVWEQLVENPKPGQWTYFGRERGSDAS</sequence>
<keyword evidence="8" id="KW-0472">Membrane</keyword>
<evidence type="ECO:0000256" key="5">
    <source>
        <dbReference type="ARBA" id="ARBA00022792"/>
    </source>
</evidence>
<evidence type="ECO:0000256" key="10">
    <source>
        <dbReference type="SAM" id="MobiDB-lite"/>
    </source>
</evidence>